<dbReference type="Pfam" id="PF01751">
    <property type="entry name" value="Toprim"/>
    <property type="match status" value="1"/>
</dbReference>
<proteinExistence type="inferred from homology"/>
<evidence type="ECO:0000256" key="4">
    <source>
        <dbReference type="ARBA" id="ARBA00023029"/>
    </source>
</evidence>
<keyword evidence="5" id="KW-0238">DNA-binding</keyword>
<evidence type="ECO:0000256" key="3">
    <source>
        <dbReference type="ARBA" id="ARBA00012891"/>
    </source>
</evidence>
<dbReference type="InterPro" id="IPR013497">
    <property type="entry name" value="Topo_IA_cen"/>
</dbReference>
<dbReference type="PROSITE" id="PS00396">
    <property type="entry name" value="TOPO_IA_1"/>
    <property type="match status" value="1"/>
</dbReference>
<dbReference type="InterPro" id="IPR013826">
    <property type="entry name" value="Topo_IA_cen_sub3"/>
</dbReference>
<dbReference type="NCBIfam" id="TIGR01051">
    <property type="entry name" value="topA_bact"/>
    <property type="match status" value="1"/>
</dbReference>
<dbReference type="InterPro" id="IPR013824">
    <property type="entry name" value="Topo_IA_cen_sub1"/>
</dbReference>
<dbReference type="Gene3D" id="1.10.290.10">
    <property type="entry name" value="Topoisomerase I, domain 4"/>
    <property type="match status" value="1"/>
</dbReference>
<dbReference type="Pfam" id="PF01131">
    <property type="entry name" value="Topoisom_bac"/>
    <property type="match status" value="1"/>
</dbReference>
<feature type="domain" description="Topo IA-type catalytic" evidence="12">
    <location>
        <begin position="128"/>
        <end position="540"/>
    </location>
</feature>
<dbReference type="InterPro" id="IPR013825">
    <property type="entry name" value="Topo_IA_cen_sub2"/>
</dbReference>
<dbReference type="GO" id="GO:0003917">
    <property type="term" value="F:DNA topoisomerase type I (single strand cut, ATP-independent) activity"/>
    <property type="evidence" value="ECO:0007669"/>
    <property type="project" value="UniProtKB-EC"/>
</dbReference>
<dbReference type="GO" id="GO:0006265">
    <property type="term" value="P:DNA topological change"/>
    <property type="evidence" value="ECO:0007669"/>
    <property type="project" value="InterPro"/>
</dbReference>
<comment type="similarity">
    <text evidence="2">Belongs to the type IA topoisomerase family.</text>
</comment>
<dbReference type="InterPro" id="IPR003601">
    <property type="entry name" value="Topo_IA_2"/>
</dbReference>
<dbReference type="SUPFAM" id="SSF56712">
    <property type="entry name" value="Prokaryotic type I DNA topoisomerase"/>
    <property type="match status" value="1"/>
</dbReference>
<dbReference type="Gene3D" id="1.10.460.10">
    <property type="entry name" value="Topoisomerase I, domain 2"/>
    <property type="match status" value="1"/>
</dbReference>
<dbReference type="PROSITE" id="PS52039">
    <property type="entry name" value="TOPO_IA_2"/>
    <property type="match status" value="1"/>
</dbReference>
<evidence type="ECO:0000256" key="8">
    <source>
        <dbReference type="ARBA" id="ARBA00031985"/>
    </source>
</evidence>
<dbReference type="Gene3D" id="3.40.50.140">
    <property type="match status" value="1"/>
</dbReference>
<comment type="caution">
    <text evidence="13">The sequence shown here is derived from an EMBL/GenBank/DDBJ whole genome shotgun (WGS) entry which is preliminary data.</text>
</comment>
<dbReference type="InterPro" id="IPR006171">
    <property type="entry name" value="TOPRIM_dom"/>
</dbReference>
<dbReference type="PANTHER" id="PTHR42785">
    <property type="entry name" value="DNA TOPOISOMERASE, TYPE IA, CORE"/>
    <property type="match status" value="1"/>
</dbReference>
<dbReference type="InterPro" id="IPR000380">
    <property type="entry name" value="Topo_IA"/>
</dbReference>
<evidence type="ECO:0000256" key="5">
    <source>
        <dbReference type="ARBA" id="ARBA00023125"/>
    </source>
</evidence>
<accession>A0AAE3P432</accession>
<keyword evidence="4" id="KW-0799">Topoisomerase</keyword>
<name>A0AAE3P432_9BACT</name>
<dbReference type="GO" id="GO:0003677">
    <property type="term" value="F:DNA binding"/>
    <property type="evidence" value="ECO:0007669"/>
    <property type="project" value="UniProtKB-KW"/>
</dbReference>
<gene>
    <name evidence="13" type="ORF">OD816_000530</name>
</gene>
<evidence type="ECO:0000256" key="6">
    <source>
        <dbReference type="ARBA" id="ARBA00023235"/>
    </source>
</evidence>
<dbReference type="Proteomes" id="UP001144110">
    <property type="component" value="Unassembled WGS sequence"/>
</dbReference>
<organism evidence="13 14">
    <name type="scientific">Candidatus Thermodesulfobacterium syntrophicum</name>
    <dbReference type="NCBI Taxonomy" id="3060442"/>
    <lineage>
        <taxon>Bacteria</taxon>
        <taxon>Pseudomonadati</taxon>
        <taxon>Thermodesulfobacteriota</taxon>
        <taxon>Thermodesulfobacteria</taxon>
        <taxon>Thermodesulfobacteriales</taxon>
        <taxon>Thermodesulfobacteriaceae</taxon>
        <taxon>Thermodesulfobacterium</taxon>
    </lineage>
</organism>
<dbReference type="Gene3D" id="2.70.20.10">
    <property type="entry name" value="Topoisomerase I, domain 3"/>
    <property type="match status" value="1"/>
</dbReference>
<dbReference type="SMART" id="SM00436">
    <property type="entry name" value="TOP1Bc"/>
    <property type="match status" value="1"/>
</dbReference>
<evidence type="ECO:0000256" key="7">
    <source>
        <dbReference type="ARBA" id="ARBA00030003"/>
    </source>
</evidence>
<feature type="domain" description="Toprim" evidence="11">
    <location>
        <begin position="1"/>
        <end position="110"/>
    </location>
</feature>
<dbReference type="PRINTS" id="PR00417">
    <property type="entry name" value="PRTPISMRASEI"/>
</dbReference>
<comment type="catalytic activity">
    <reaction evidence="1">
        <text>ATP-independent breakage of single-stranded DNA, followed by passage and rejoining.</text>
        <dbReference type="EC" id="5.6.2.1"/>
    </reaction>
</comment>
<evidence type="ECO:0000256" key="10">
    <source>
        <dbReference type="ARBA" id="ARBA00032877"/>
    </source>
</evidence>
<dbReference type="EMBL" id="JAPHEG010000002">
    <property type="protein sequence ID" value="MDF2953285.1"/>
    <property type="molecule type" value="Genomic_DNA"/>
</dbReference>
<evidence type="ECO:0000313" key="14">
    <source>
        <dbReference type="Proteomes" id="UP001144110"/>
    </source>
</evidence>
<evidence type="ECO:0000256" key="9">
    <source>
        <dbReference type="ARBA" id="ARBA00032235"/>
    </source>
</evidence>
<dbReference type="SMART" id="SM00437">
    <property type="entry name" value="TOP1Ac"/>
    <property type="match status" value="1"/>
</dbReference>
<evidence type="ECO:0000256" key="2">
    <source>
        <dbReference type="ARBA" id="ARBA00009446"/>
    </source>
</evidence>
<dbReference type="InterPro" id="IPR023406">
    <property type="entry name" value="Topo_IA_AS"/>
</dbReference>
<dbReference type="InterPro" id="IPR003602">
    <property type="entry name" value="Topo_IA_DNA-bd_dom"/>
</dbReference>
<dbReference type="CDD" id="cd00186">
    <property type="entry name" value="TOP1Ac"/>
    <property type="match status" value="1"/>
</dbReference>
<dbReference type="InterPro" id="IPR005733">
    <property type="entry name" value="TopoI_bac-type"/>
</dbReference>
<dbReference type="PANTHER" id="PTHR42785:SF1">
    <property type="entry name" value="DNA TOPOISOMERASE"/>
    <property type="match status" value="1"/>
</dbReference>
<evidence type="ECO:0000313" key="13">
    <source>
        <dbReference type="EMBL" id="MDF2953285.1"/>
    </source>
</evidence>
<keyword evidence="6" id="KW-0413">Isomerase</keyword>
<dbReference type="InterPro" id="IPR023405">
    <property type="entry name" value="Topo_IA_core_domain"/>
</dbReference>
<evidence type="ECO:0000259" key="12">
    <source>
        <dbReference type="PROSITE" id="PS52039"/>
    </source>
</evidence>
<reference evidence="13" key="1">
    <citation type="submission" date="2022-11" db="EMBL/GenBank/DDBJ databases">
        <title>Candidatus Alkanophaga archaea from heated hydrothermal vent sediment oxidize petroleum alkanes.</title>
        <authorList>
            <person name="Zehnle H."/>
            <person name="Laso-Perez R."/>
            <person name="Lipp J."/>
            <person name="Teske A."/>
            <person name="Wegener G."/>
        </authorList>
    </citation>
    <scope>NUCLEOTIDE SEQUENCE</scope>
    <source>
        <strain evidence="13">MCA70</strain>
    </source>
</reference>
<evidence type="ECO:0000256" key="1">
    <source>
        <dbReference type="ARBA" id="ARBA00000213"/>
    </source>
</evidence>
<dbReference type="EC" id="5.6.2.1" evidence="3"/>
<protein>
    <recommendedName>
        <fullName evidence="3">DNA topoisomerase</fullName>
        <ecNumber evidence="3">5.6.2.1</ecNumber>
    </recommendedName>
    <alternativeName>
        <fullName evidence="10">Omega-protein</fullName>
    </alternativeName>
    <alternativeName>
        <fullName evidence="9">Relaxing enzyme</fullName>
    </alternativeName>
    <alternativeName>
        <fullName evidence="7">Swivelase</fullName>
    </alternativeName>
    <alternativeName>
        <fullName evidence="8">Untwisting enzyme</fullName>
    </alternativeName>
</protein>
<sequence length="544" mass="63974">MVLFVVESPTKIKTLRKLLKNGFIFRATFGHIKDLPKIKLGVNLENFKPTLYCLPGKKKALSDLKKIGLKVDEVYLATDPDREGEAIAYHIYEYLSKIKPELKFKRLDLIEITETGLKKALSNLRNINVCLYESWLARRVLDRLIGYLISPSLSKTFKKKLSAGRVQSVALRLIVEREKEIKNFTPEISYSLETTLKKDSLKISTELYYKNKLYKTKNEEELAKFLEEHILKETFFLKKVEEKIEKKQSPLPLKTTTLIENAQKILGYEPKQTMYYAQRLYENGYITYMRTDSVRVSEYAKRKAKEFIRLHFGEDFVGKRRSIRQSKFVQDAHECIRPTDVFRENVSLSESERRLYHLIRIYFIASQMAQAEYLVRTYIFSAKNLGKDFTLKTTCKKLIFKGFLKVFGDEREEKFVDLEKGETFKVSSWEIKKHVTRPPSRYTASSLIKKLESMGIGRPSTYAGLLDILYKRRYVTRERSYLKPTELGEKVCNFLTEKFPRFLDYKFTSKMEESLEDIVNQKKKYVDIVKPAYDLLKEYLDLLK</sequence>
<dbReference type="AlphaFoldDB" id="A0AAE3P432"/>
<dbReference type="PROSITE" id="PS50880">
    <property type="entry name" value="TOPRIM"/>
    <property type="match status" value="1"/>
</dbReference>
<evidence type="ECO:0000259" key="11">
    <source>
        <dbReference type="PROSITE" id="PS50880"/>
    </source>
</evidence>
<dbReference type="SMART" id="SM00493">
    <property type="entry name" value="TOPRIM"/>
    <property type="match status" value="1"/>
</dbReference>